<evidence type="ECO:0000256" key="3">
    <source>
        <dbReference type="ARBA" id="ARBA00022741"/>
    </source>
</evidence>
<sequence>MSEKYYVACDLGAESGRVILGNVTDGKLVLEELHRFPNSAARIQGSLRWNVLGIFEELKKGLRKVADRNVLVSSLSVDSWGVDYVLFNQNQPMLSLPYQYRDSRTEGTYEPAIKKAGREKIFNETGIQFMSINTLYHMIADVQENSDVLEVADQFLTIADYLNYLFSGVASNEVSLASTTQMYNPTTGNWSDELIREFSLPAKLFPPIVPSGTRLGPLTDELRSETGLQNVDVVATCSHDTGAAVAAVPAEAGDDWAYLSSGTWSLIGVELPQPLINEKARTENFTNEAGFGGTTRFLKNIVGLWLLQESRRSWIRQGQEYGYAELNQLADEAEPFRSLVDPNNAAFMSPSDMPTAIVDFCQKTGQPAPETPGQFTRCILESLSLLYGQTLDTLEGLTDRKITKLHIVGGGSQSTLLNQFAANATGRTVMAGPVEATAVGNVLIQAVALGDLDSLGSIRELVRKSFPIETYHPDSSAQWQEARQRFQQFESMT</sequence>
<evidence type="ECO:0000313" key="9">
    <source>
        <dbReference type="EMBL" id="SMP44407.1"/>
    </source>
</evidence>
<keyword evidence="3" id="KW-0547">Nucleotide-binding</keyword>
<dbReference type="Proteomes" id="UP001158067">
    <property type="component" value="Unassembled WGS sequence"/>
</dbReference>
<dbReference type="Pfam" id="PF00370">
    <property type="entry name" value="FGGY_N"/>
    <property type="match status" value="1"/>
</dbReference>
<evidence type="ECO:0000313" key="10">
    <source>
        <dbReference type="Proteomes" id="UP001158067"/>
    </source>
</evidence>
<keyword evidence="5" id="KW-0067">ATP-binding</keyword>
<evidence type="ECO:0000256" key="2">
    <source>
        <dbReference type="ARBA" id="ARBA00022679"/>
    </source>
</evidence>
<evidence type="ECO:0000256" key="1">
    <source>
        <dbReference type="ARBA" id="ARBA00009156"/>
    </source>
</evidence>
<organism evidence="9 10">
    <name type="scientific">Neorhodopirellula lusitana</name>
    <dbReference type="NCBI Taxonomy" id="445327"/>
    <lineage>
        <taxon>Bacteria</taxon>
        <taxon>Pseudomonadati</taxon>
        <taxon>Planctomycetota</taxon>
        <taxon>Planctomycetia</taxon>
        <taxon>Pirellulales</taxon>
        <taxon>Pirellulaceae</taxon>
        <taxon>Neorhodopirellula</taxon>
    </lineage>
</organism>
<comment type="caution">
    <text evidence="9">The sequence shown here is derived from an EMBL/GenBank/DDBJ whole genome shotgun (WGS) entry which is preliminary data.</text>
</comment>
<dbReference type="PANTHER" id="PTHR43095">
    <property type="entry name" value="SUGAR KINASE"/>
    <property type="match status" value="1"/>
</dbReference>
<dbReference type="InterPro" id="IPR043129">
    <property type="entry name" value="ATPase_NBD"/>
</dbReference>
<dbReference type="InterPro" id="IPR018484">
    <property type="entry name" value="FGGY_N"/>
</dbReference>
<dbReference type="SUPFAM" id="SSF53067">
    <property type="entry name" value="Actin-like ATPase domain"/>
    <property type="match status" value="2"/>
</dbReference>
<keyword evidence="4" id="KW-0418">Kinase</keyword>
<dbReference type="InterPro" id="IPR050406">
    <property type="entry name" value="FGGY_Carb_Kinase"/>
</dbReference>
<dbReference type="Pfam" id="PF02782">
    <property type="entry name" value="FGGY_C"/>
    <property type="match status" value="1"/>
</dbReference>
<dbReference type="RefSeq" id="WP_283431268.1">
    <property type="nucleotide sequence ID" value="NZ_FXUG01000001.1"/>
</dbReference>
<evidence type="ECO:0000256" key="5">
    <source>
        <dbReference type="ARBA" id="ARBA00022840"/>
    </source>
</evidence>
<feature type="domain" description="Carbohydrate kinase FGGY N-terminal" evidence="7">
    <location>
        <begin position="5"/>
        <end position="245"/>
    </location>
</feature>
<keyword evidence="2" id="KW-0808">Transferase</keyword>
<evidence type="ECO:0000259" key="8">
    <source>
        <dbReference type="Pfam" id="PF02782"/>
    </source>
</evidence>
<protein>
    <submittedName>
        <fullName evidence="9">Rhamnulokinase</fullName>
    </submittedName>
</protein>
<dbReference type="InterPro" id="IPR018485">
    <property type="entry name" value="FGGY_C"/>
</dbReference>
<accession>A0ABY1PWH1</accession>
<feature type="domain" description="Carbohydrate kinase FGGY C-terminal" evidence="8">
    <location>
        <begin position="257"/>
        <end position="449"/>
    </location>
</feature>
<dbReference type="EMBL" id="FXUG01000001">
    <property type="protein sequence ID" value="SMP44407.1"/>
    <property type="molecule type" value="Genomic_DNA"/>
</dbReference>
<name>A0ABY1PWH1_9BACT</name>
<keyword evidence="6" id="KW-0684">Rhamnose metabolism</keyword>
<comment type="similarity">
    <text evidence="1">Belongs to the FGGY kinase family.</text>
</comment>
<dbReference type="CDD" id="cd07771">
    <property type="entry name" value="ASKHA_NBD_FGGY_RhaB-like"/>
    <property type="match status" value="1"/>
</dbReference>
<dbReference type="InterPro" id="IPR013449">
    <property type="entry name" value="Rhamnulokinase"/>
</dbReference>
<gene>
    <name evidence="9" type="ORF">SAMN06265222_1011132</name>
</gene>
<keyword evidence="10" id="KW-1185">Reference proteome</keyword>
<evidence type="ECO:0000256" key="4">
    <source>
        <dbReference type="ARBA" id="ARBA00022777"/>
    </source>
</evidence>
<evidence type="ECO:0000256" key="6">
    <source>
        <dbReference type="ARBA" id="ARBA00023308"/>
    </source>
</evidence>
<evidence type="ECO:0000259" key="7">
    <source>
        <dbReference type="Pfam" id="PF00370"/>
    </source>
</evidence>
<dbReference type="Gene3D" id="3.30.420.40">
    <property type="match status" value="2"/>
</dbReference>
<proteinExistence type="inferred from homology"/>
<reference evidence="9 10" key="1">
    <citation type="submission" date="2017-05" db="EMBL/GenBank/DDBJ databases">
        <authorList>
            <person name="Varghese N."/>
            <person name="Submissions S."/>
        </authorList>
    </citation>
    <scope>NUCLEOTIDE SEQUENCE [LARGE SCALE GENOMIC DNA]</scope>
    <source>
        <strain evidence="9 10">DSM 25457</strain>
    </source>
</reference>